<gene>
    <name evidence="2" type="ORF">Cob_v002011</name>
</gene>
<keyword evidence="1" id="KW-0732">Signal</keyword>
<name>A0A484G730_COLOR</name>
<evidence type="ECO:0000256" key="1">
    <source>
        <dbReference type="SAM" id="SignalP"/>
    </source>
</evidence>
<dbReference type="AlphaFoldDB" id="A0A484G730"/>
<comment type="caution">
    <text evidence="2">The sequence shown here is derived from an EMBL/GenBank/DDBJ whole genome shotgun (WGS) entry which is preliminary data.</text>
</comment>
<organism evidence="2 3">
    <name type="scientific">Colletotrichum orbiculare (strain 104-T / ATCC 96160 / CBS 514.97 / LARS 414 / MAFF 240422)</name>
    <name type="common">Cucumber anthracnose fungus</name>
    <name type="synonym">Colletotrichum lagenarium</name>
    <dbReference type="NCBI Taxonomy" id="1213857"/>
    <lineage>
        <taxon>Eukaryota</taxon>
        <taxon>Fungi</taxon>
        <taxon>Dikarya</taxon>
        <taxon>Ascomycota</taxon>
        <taxon>Pezizomycotina</taxon>
        <taxon>Sordariomycetes</taxon>
        <taxon>Hypocreomycetidae</taxon>
        <taxon>Glomerellales</taxon>
        <taxon>Glomerellaceae</taxon>
        <taxon>Colletotrichum</taxon>
        <taxon>Colletotrichum orbiculare species complex</taxon>
    </lineage>
</organism>
<proteinExistence type="predicted"/>
<evidence type="ECO:0000313" key="2">
    <source>
        <dbReference type="EMBL" id="TDZ25407.1"/>
    </source>
</evidence>
<feature type="signal peptide" evidence="1">
    <location>
        <begin position="1"/>
        <end position="25"/>
    </location>
</feature>
<evidence type="ECO:0000313" key="3">
    <source>
        <dbReference type="Proteomes" id="UP000014480"/>
    </source>
</evidence>
<sequence>MFGLVIPIAACYCCCCLLTTPLSAPCDIRKHLVSPPSRVQKQGRRNEPYRAHIAGKATAFRGPPLYSDSLTD</sequence>
<dbReference type="Proteomes" id="UP000014480">
    <property type="component" value="Unassembled WGS sequence"/>
</dbReference>
<dbReference type="EMBL" id="AMCV02000002">
    <property type="protein sequence ID" value="TDZ25407.1"/>
    <property type="molecule type" value="Genomic_DNA"/>
</dbReference>
<accession>A0A484G730</accession>
<reference evidence="3" key="2">
    <citation type="journal article" date="2019" name="Mol. Plant Microbe Interact.">
        <title>Genome sequence resources for four phytopathogenic fungi from the Colletotrichum orbiculare species complex.</title>
        <authorList>
            <person name="Gan P."/>
            <person name="Tsushima A."/>
            <person name="Narusaka M."/>
            <person name="Narusaka Y."/>
            <person name="Takano Y."/>
            <person name="Kubo Y."/>
            <person name="Shirasu K."/>
        </authorList>
    </citation>
    <scope>GENOME REANNOTATION</scope>
    <source>
        <strain evidence="3">104-T / ATCC 96160 / CBS 514.97 / LARS 414 / MAFF 240422</strain>
    </source>
</reference>
<keyword evidence="3" id="KW-1185">Reference proteome</keyword>
<reference evidence="3" key="1">
    <citation type="journal article" date="2013" name="New Phytol.">
        <title>Comparative genomic and transcriptomic analyses reveal the hemibiotrophic stage shift of Colletotrichum fungi.</title>
        <authorList>
            <person name="Gan P."/>
            <person name="Ikeda K."/>
            <person name="Irieda H."/>
            <person name="Narusaka M."/>
            <person name="O'Connell R.J."/>
            <person name="Narusaka Y."/>
            <person name="Takano Y."/>
            <person name="Kubo Y."/>
            <person name="Shirasu K."/>
        </authorList>
    </citation>
    <scope>NUCLEOTIDE SEQUENCE [LARGE SCALE GENOMIC DNA]</scope>
    <source>
        <strain evidence="3">104-T / ATCC 96160 / CBS 514.97 / LARS 414 / MAFF 240422</strain>
    </source>
</reference>
<feature type="chain" id="PRO_5019730772" description="Secreted protein" evidence="1">
    <location>
        <begin position="26"/>
        <end position="72"/>
    </location>
</feature>
<protein>
    <recommendedName>
        <fullName evidence="4">Secreted protein</fullName>
    </recommendedName>
</protein>
<evidence type="ECO:0008006" key="4">
    <source>
        <dbReference type="Google" id="ProtNLM"/>
    </source>
</evidence>